<reference evidence="1" key="1">
    <citation type="journal article" date="2014" name="Front. Microbiol.">
        <title>High frequency of phylogenetically diverse reductive dehalogenase-homologous genes in deep subseafloor sedimentary metagenomes.</title>
        <authorList>
            <person name="Kawai M."/>
            <person name="Futagami T."/>
            <person name="Toyoda A."/>
            <person name="Takaki Y."/>
            <person name="Nishi S."/>
            <person name="Hori S."/>
            <person name="Arai W."/>
            <person name="Tsubouchi T."/>
            <person name="Morono Y."/>
            <person name="Uchiyama I."/>
            <person name="Ito T."/>
            <person name="Fujiyama A."/>
            <person name="Inagaki F."/>
            <person name="Takami H."/>
        </authorList>
    </citation>
    <scope>NUCLEOTIDE SEQUENCE</scope>
    <source>
        <strain evidence="1">Expedition CK06-06</strain>
    </source>
</reference>
<gene>
    <name evidence="1" type="ORF">S01H4_37627</name>
</gene>
<organism evidence="1">
    <name type="scientific">marine sediment metagenome</name>
    <dbReference type="NCBI Taxonomy" id="412755"/>
    <lineage>
        <taxon>unclassified sequences</taxon>
        <taxon>metagenomes</taxon>
        <taxon>ecological metagenomes</taxon>
    </lineage>
</organism>
<sequence length="141" mass="16039">MNMPIVVESNLVPNLLQFILVGLEAGDFHKMAHPAYREECSTWIPQKQKNLFSDVFSKLEGVSSSTWFALLYQIPAYLADDSLDSLLEVIHLLSSEDSKSVIERYPKKADLIQKYIPKDDFQMYVGFDGKPTKPWPTLLSA</sequence>
<evidence type="ECO:0000313" key="1">
    <source>
        <dbReference type="EMBL" id="GAH01726.1"/>
    </source>
</evidence>
<comment type="caution">
    <text evidence="1">The sequence shown here is derived from an EMBL/GenBank/DDBJ whole genome shotgun (WGS) entry which is preliminary data.</text>
</comment>
<protein>
    <submittedName>
        <fullName evidence="1">Uncharacterized protein</fullName>
    </submittedName>
</protein>
<proteinExistence type="predicted"/>
<name>X1C0T5_9ZZZZ</name>
<accession>X1C0T5</accession>
<feature type="non-terminal residue" evidence="1">
    <location>
        <position position="141"/>
    </location>
</feature>
<dbReference type="EMBL" id="BART01020233">
    <property type="protein sequence ID" value="GAH01726.1"/>
    <property type="molecule type" value="Genomic_DNA"/>
</dbReference>
<dbReference type="AlphaFoldDB" id="X1C0T5"/>